<dbReference type="SUPFAM" id="SSF55234">
    <property type="entry name" value="Cyanase C-terminal domain"/>
    <property type="match status" value="1"/>
</dbReference>
<evidence type="ECO:0000256" key="2">
    <source>
        <dbReference type="ARBA" id="ARBA00023239"/>
    </source>
</evidence>
<dbReference type="InterPro" id="IPR008076">
    <property type="entry name" value="Cyanase"/>
</dbReference>
<name>A0AAW0D5S0_9AGAR</name>
<dbReference type="PANTHER" id="PTHR34186">
    <property type="entry name" value="CYANATE HYDRATASE"/>
    <property type="match status" value="1"/>
</dbReference>
<proteinExistence type="predicted"/>
<comment type="function">
    <text evidence="1">Catalyzes the reaction of cyanate with bicarbonate to produce ammonia and carbon dioxide.</text>
</comment>
<dbReference type="GO" id="GO:0008824">
    <property type="term" value="F:cyanate hydratase activity"/>
    <property type="evidence" value="ECO:0007669"/>
    <property type="project" value="InterPro"/>
</dbReference>
<dbReference type="InterPro" id="IPR003712">
    <property type="entry name" value="Cyanate_lyase_C"/>
</dbReference>
<keyword evidence="2" id="KW-0456">Lyase</keyword>
<dbReference type="PRINTS" id="PR01693">
    <property type="entry name" value="CYANASE"/>
</dbReference>
<accession>A0AAW0D5S0</accession>
<feature type="domain" description="Cyanate lyase C-terminal" evidence="3">
    <location>
        <begin position="177"/>
        <end position="228"/>
    </location>
</feature>
<evidence type="ECO:0000259" key="3">
    <source>
        <dbReference type="SMART" id="SM01116"/>
    </source>
</evidence>
<dbReference type="SMART" id="SM01116">
    <property type="entry name" value="Cyanate_lyase"/>
    <property type="match status" value="1"/>
</dbReference>
<evidence type="ECO:0000313" key="4">
    <source>
        <dbReference type="EMBL" id="KAK7046398.1"/>
    </source>
</evidence>
<comment type="caution">
    <text evidence="4">The sequence shown here is derived from an EMBL/GenBank/DDBJ whole genome shotgun (WGS) entry which is preliminary data.</text>
</comment>
<gene>
    <name evidence="4" type="ORF">R3P38DRAFT_3307762</name>
</gene>
<dbReference type="Gene3D" id="3.30.1160.10">
    <property type="entry name" value="Cyanate lyase, C-terminal domain"/>
    <property type="match status" value="1"/>
</dbReference>
<dbReference type="SUPFAM" id="SSF47413">
    <property type="entry name" value="lambda repressor-like DNA-binding domains"/>
    <property type="match status" value="1"/>
</dbReference>
<dbReference type="Gene3D" id="1.10.260.40">
    <property type="entry name" value="lambda repressor-like DNA-binding domains"/>
    <property type="match status" value="1"/>
</dbReference>
<dbReference type="InterPro" id="IPR048564">
    <property type="entry name" value="CYNS_N"/>
</dbReference>
<dbReference type="EMBL" id="JAWWNJ010000010">
    <property type="protein sequence ID" value="KAK7046398.1"/>
    <property type="molecule type" value="Genomic_DNA"/>
</dbReference>
<dbReference type="GO" id="GO:0003677">
    <property type="term" value="F:DNA binding"/>
    <property type="evidence" value="ECO:0007669"/>
    <property type="project" value="InterPro"/>
</dbReference>
<evidence type="ECO:0000256" key="1">
    <source>
        <dbReference type="ARBA" id="ARBA00003561"/>
    </source>
</evidence>
<dbReference type="AlphaFoldDB" id="A0AAW0D5S0"/>
<dbReference type="Proteomes" id="UP001362999">
    <property type="component" value="Unassembled WGS sequence"/>
</dbReference>
<dbReference type="Pfam" id="PF02560">
    <property type="entry name" value="Cyanate_lyase"/>
    <property type="match status" value="1"/>
</dbReference>
<sequence>MRATLLRLAESFPSRPLNLTEYSASLLPPKPLYRRILRAHRGLAADLRYMGDNYVKAEFRRHEKVTNPVHVIGFLSQWKVYLDGVPKGPGAKDFAGKKLDPTDLSSITTKLLEAKAKKGLTFDDIAKAIGKDEVWVASAFYGQAKFTAQELAKVTEVLGLSVNLQEEIGENWWPNRGLGTTPPTDPVIYRLYEGVLVYGHPIKAIIHEKINIEKKPDPKGDRVVLTFE</sequence>
<protein>
    <submittedName>
        <fullName evidence="4">Cyanate hydratase</fullName>
    </submittedName>
</protein>
<dbReference type="CDD" id="cd20270">
    <property type="entry name" value="Complex1_LYR_SDHAF3_LYRM10"/>
    <property type="match status" value="1"/>
</dbReference>
<dbReference type="PANTHER" id="PTHR34186:SF2">
    <property type="entry name" value="CYANATE HYDRATASE"/>
    <property type="match status" value="1"/>
</dbReference>
<reference evidence="4 5" key="1">
    <citation type="journal article" date="2024" name="J Genomics">
        <title>Draft genome sequencing and assembly of Favolaschia claudopus CIRM-BRFM 2984 isolated from oak limbs.</title>
        <authorList>
            <person name="Navarro D."/>
            <person name="Drula E."/>
            <person name="Chaduli D."/>
            <person name="Cazenave R."/>
            <person name="Ahrendt S."/>
            <person name="Wang J."/>
            <person name="Lipzen A."/>
            <person name="Daum C."/>
            <person name="Barry K."/>
            <person name="Grigoriev I.V."/>
            <person name="Favel A."/>
            <person name="Rosso M.N."/>
            <person name="Martin F."/>
        </authorList>
    </citation>
    <scope>NUCLEOTIDE SEQUENCE [LARGE SCALE GENOMIC DNA]</scope>
    <source>
        <strain evidence="4 5">CIRM-BRFM 2984</strain>
    </source>
</reference>
<dbReference type="Pfam" id="PF21291">
    <property type="entry name" value="CYNS_N"/>
    <property type="match status" value="1"/>
</dbReference>
<evidence type="ECO:0000313" key="5">
    <source>
        <dbReference type="Proteomes" id="UP001362999"/>
    </source>
</evidence>
<keyword evidence="5" id="KW-1185">Reference proteome</keyword>
<organism evidence="4 5">
    <name type="scientific">Favolaschia claudopus</name>
    <dbReference type="NCBI Taxonomy" id="2862362"/>
    <lineage>
        <taxon>Eukaryota</taxon>
        <taxon>Fungi</taxon>
        <taxon>Dikarya</taxon>
        <taxon>Basidiomycota</taxon>
        <taxon>Agaricomycotina</taxon>
        <taxon>Agaricomycetes</taxon>
        <taxon>Agaricomycetidae</taxon>
        <taxon>Agaricales</taxon>
        <taxon>Marasmiineae</taxon>
        <taxon>Mycenaceae</taxon>
        <taxon>Favolaschia</taxon>
    </lineage>
</organism>
<dbReference type="InterPro" id="IPR010982">
    <property type="entry name" value="Lambda_DNA-bd_dom_sf"/>
</dbReference>
<dbReference type="Pfam" id="PF13233">
    <property type="entry name" value="Complex1_LYR_2"/>
    <property type="match status" value="1"/>
</dbReference>
<dbReference type="InterPro" id="IPR036581">
    <property type="entry name" value="Cyanate_lyase_C_sf"/>
</dbReference>